<gene>
    <name evidence="2" type="ORF">D5S19_03905</name>
</gene>
<evidence type="ECO:0008006" key="4">
    <source>
        <dbReference type="Google" id="ProtNLM"/>
    </source>
</evidence>
<dbReference type="AlphaFoldDB" id="A0A419I9N5"/>
<reference evidence="2 3" key="1">
    <citation type="submission" date="2018-09" db="EMBL/GenBank/DDBJ databases">
        <title>YIM PH 21725 draft genome.</title>
        <authorList>
            <person name="Miao C."/>
        </authorList>
    </citation>
    <scope>NUCLEOTIDE SEQUENCE [LARGE SCALE GENOMIC DNA]</scope>
    <source>
        <strain evidence="3">YIM PH21725</strain>
    </source>
</reference>
<dbReference type="Proteomes" id="UP000285112">
    <property type="component" value="Unassembled WGS sequence"/>
</dbReference>
<comment type="caution">
    <text evidence="2">The sequence shown here is derived from an EMBL/GenBank/DDBJ whole genome shotgun (WGS) entry which is preliminary data.</text>
</comment>
<name>A0A419I9N5_9PSEU</name>
<dbReference type="NCBIfam" id="TIGR03696">
    <property type="entry name" value="Rhs_assc_core"/>
    <property type="match status" value="1"/>
</dbReference>
<organism evidence="2 3">
    <name type="scientific">Amycolatopsis panacis</name>
    <dbReference type="NCBI Taxonomy" id="2340917"/>
    <lineage>
        <taxon>Bacteria</taxon>
        <taxon>Bacillati</taxon>
        <taxon>Actinomycetota</taxon>
        <taxon>Actinomycetes</taxon>
        <taxon>Pseudonocardiales</taxon>
        <taxon>Pseudonocardiaceae</taxon>
        <taxon>Amycolatopsis</taxon>
    </lineage>
</organism>
<protein>
    <recommendedName>
        <fullName evidence="4">RHS repeat-associated core domain-containing protein</fullName>
    </recommendedName>
</protein>
<feature type="region of interest" description="Disordered" evidence="1">
    <location>
        <begin position="1"/>
        <end position="48"/>
    </location>
</feature>
<dbReference type="EMBL" id="QZFV01000054">
    <property type="protein sequence ID" value="RJQ89614.1"/>
    <property type="molecule type" value="Genomic_DNA"/>
</dbReference>
<dbReference type="InterPro" id="IPR022385">
    <property type="entry name" value="Rhs_assc_core"/>
</dbReference>
<dbReference type="Gene3D" id="2.180.10.10">
    <property type="entry name" value="RHS repeat-associated core"/>
    <property type="match status" value="1"/>
</dbReference>
<sequence>MRGDLVLTTDTTGHQAGALRSYDPYGQPLAPSGTVDTQKVPDNSPGSMDYGWLGQHQRPYEHTGALSLVQMGARPYSPLLGRFLSVDPDEGGSANDCEYVAGDPINAVDLDGHGFWRQRHPGKLGKGRPLCRGRSHMGRCDYRIQGCADRPSGR</sequence>
<evidence type="ECO:0000313" key="3">
    <source>
        <dbReference type="Proteomes" id="UP000285112"/>
    </source>
</evidence>
<evidence type="ECO:0000256" key="1">
    <source>
        <dbReference type="SAM" id="MobiDB-lite"/>
    </source>
</evidence>
<dbReference type="OrthoDB" id="5994822at2"/>
<accession>A0A419I9N5</accession>
<proteinExistence type="predicted"/>
<evidence type="ECO:0000313" key="2">
    <source>
        <dbReference type="EMBL" id="RJQ89614.1"/>
    </source>
</evidence>
<keyword evidence="3" id="KW-1185">Reference proteome</keyword>
<feature type="compositionally biased region" description="Polar residues" evidence="1">
    <location>
        <begin position="34"/>
        <end position="46"/>
    </location>
</feature>